<feature type="domain" description="Leucine-rich repeat-containing N-terminal plant-type" evidence="13">
    <location>
        <begin position="50"/>
        <end position="86"/>
    </location>
</feature>
<dbReference type="Pfam" id="PF13855">
    <property type="entry name" value="LRR_8"/>
    <property type="match status" value="1"/>
</dbReference>
<dbReference type="InterPro" id="IPR032675">
    <property type="entry name" value="LRR_dom_sf"/>
</dbReference>
<evidence type="ECO:0000256" key="3">
    <source>
        <dbReference type="ARBA" id="ARBA00022475"/>
    </source>
</evidence>
<dbReference type="Pfam" id="PF23598">
    <property type="entry name" value="LRR_14"/>
    <property type="match status" value="1"/>
</dbReference>
<evidence type="ECO:0000256" key="4">
    <source>
        <dbReference type="ARBA" id="ARBA00022614"/>
    </source>
</evidence>
<dbReference type="InterPro" id="IPR001611">
    <property type="entry name" value="Leu-rich_rpt"/>
</dbReference>
<dbReference type="SUPFAM" id="SSF52047">
    <property type="entry name" value="RNI-like"/>
    <property type="match status" value="3"/>
</dbReference>
<dbReference type="SMART" id="SM00369">
    <property type="entry name" value="LRR_TYP"/>
    <property type="match status" value="12"/>
</dbReference>
<dbReference type="PRINTS" id="PR00019">
    <property type="entry name" value="LEURICHRPT"/>
</dbReference>
<evidence type="ECO:0000256" key="8">
    <source>
        <dbReference type="ARBA" id="ARBA00022989"/>
    </source>
</evidence>
<evidence type="ECO:0000259" key="13">
    <source>
        <dbReference type="Pfam" id="PF08263"/>
    </source>
</evidence>
<gene>
    <name evidence="16" type="primary">LOC112491094</name>
</gene>
<evidence type="ECO:0000256" key="10">
    <source>
        <dbReference type="ARBA" id="ARBA00023170"/>
    </source>
</evidence>
<dbReference type="PANTHER" id="PTHR48063">
    <property type="entry name" value="LRR RECEPTOR-LIKE KINASE"/>
    <property type="match status" value="1"/>
</dbReference>
<dbReference type="Proteomes" id="UP001652623">
    <property type="component" value="Chromosome 1"/>
</dbReference>
<keyword evidence="3" id="KW-1003">Cell membrane</keyword>
<dbReference type="InterPro" id="IPR046956">
    <property type="entry name" value="RLP23-like"/>
</dbReference>
<keyword evidence="4" id="KW-0433">Leucine-rich repeat</keyword>
<keyword evidence="10" id="KW-0675">Receptor</keyword>
<keyword evidence="8" id="KW-1133">Transmembrane helix</keyword>
<reference evidence="16" key="2">
    <citation type="submission" date="2025-08" db="UniProtKB">
        <authorList>
            <consortium name="RefSeq"/>
        </authorList>
    </citation>
    <scope>IDENTIFICATION</scope>
    <source>
        <tissue evidence="16">Seedling</tissue>
    </source>
</reference>
<evidence type="ECO:0000256" key="5">
    <source>
        <dbReference type="ARBA" id="ARBA00022692"/>
    </source>
</evidence>
<dbReference type="PROSITE" id="PS51450">
    <property type="entry name" value="LRR"/>
    <property type="match status" value="1"/>
</dbReference>
<evidence type="ECO:0000313" key="16">
    <source>
        <dbReference type="RefSeq" id="XP_048323243.2"/>
    </source>
</evidence>
<keyword evidence="5" id="KW-0812">Transmembrane</keyword>
<evidence type="ECO:0000256" key="1">
    <source>
        <dbReference type="ARBA" id="ARBA00004251"/>
    </source>
</evidence>
<dbReference type="InterPro" id="IPR003591">
    <property type="entry name" value="Leu-rich_rpt_typical-subtyp"/>
</dbReference>
<comment type="similarity">
    <text evidence="2">Belongs to the RLP family.</text>
</comment>
<keyword evidence="15" id="KW-1185">Reference proteome</keyword>
<evidence type="ECO:0000313" key="15">
    <source>
        <dbReference type="Proteomes" id="UP001652623"/>
    </source>
</evidence>
<dbReference type="InterPro" id="IPR013210">
    <property type="entry name" value="LRR_N_plant-typ"/>
</dbReference>
<comment type="subcellular location">
    <subcellularLocation>
        <location evidence="1">Cell membrane</location>
        <topology evidence="1">Single-pass type I membrane protein</topology>
    </subcellularLocation>
</comment>
<keyword evidence="11" id="KW-0325">Glycoprotein</keyword>
<dbReference type="InterPro" id="IPR055414">
    <property type="entry name" value="LRR_R13L4/SHOC2-like"/>
</dbReference>
<name>A0ABM3I8G2_ZIZJJ</name>
<reference evidence="15" key="1">
    <citation type="submission" date="2025-05" db="UniProtKB">
        <authorList>
            <consortium name="RefSeq"/>
        </authorList>
    </citation>
    <scope>NUCLEOTIDE SEQUENCE [LARGE SCALE GENOMIC DNA]</scope>
</reference>
<keyword evidence="7" id="KW-0677">Repeat</keyword>
<protein>
    <submittedName>
        <fullName evidence="16">Receptor-like protein EIX1</fullName>
    </submittedName>
</protein>
<evidence type="ECO:0000256" key="12">
    <source>
        <dbReference type="SAM" id="SignalP"/>
    </source>
</evidence>
<evidence type="ECO:0000256" key="9">
    <source>
        <dbReference type="ARBA" id="ARBA00023136"/>
    </source>
</evidence>
<evidence type="ECO:0000259" key="14">
    <source>
        <dbReference type="Pfam" id="PF23598"/>
    </source>
</evidence>
<evidence type="ECO:0000256" key="2">
    <source>
        <dbReference type="ARBA" id="ARBA00009592"/>
    </source>
</evidence>
<evidence type="ECO:0000256" key="7">
    <source>
        <dbReference type="ARBA" id="ARBA00022737"/>
    </source>
</evidence>
<keyword evidence="6 12" id="KW-0732">Signal</keyword>
<evidence type="ECO:0000256" key="6">
    <source>
        <dbReference type="ARBA" id="ARBA00022729"/>
    </source>
</evidence>
<feature type="domain" description="Disease resistance R13L4/SHOC-2-like LRR" evidence="14">
    <location>
        <begin position="368"/>
        <end position="521"/>
    </location>
</feature>
<dbReference type="Pfam" id="PF08263">
    <property type="entry name" value="LRRNT_2"/>
    <property type="match status" value="1"/>
</dbReference>
<keyword evidence="9" id="KW-0472">Membrane</keyword>
<dbReference type="Gene3D" id="3.80.10.10">
    <property type="entry name" value="Ribonuclease Inhibitor"/>
    <property type="match status" value="5"/>
</dbReference>
<dbReference type="RefSeq" id="XP_048323243.2">
    <property type="nucleotide sequence ID" value="XM_048467286.2"/>
</dbReference>
<dbReference type="PANTHER" id="PTHR48063:SF97">
    <property type="entry name" value="DISEASE RESISTANCE FAMILY PROTEIN _ LRR FAMILY PROTEIN"/>
    <property type="match status" value="1"/>
</dbReference>
<evidence type="ECO:0000256" key="11">
    <source>
        <dbReference type="ARBA" id="ARBA00023180"/>
    </source>
</evidence>
<accession>A0ABM3I8G2</accession>
<dbReference type="GeneID" id="112491094"/>
<dbReference type="Pfam" id="PF00560">
    <property type="entry name" value="LRR_1"/>
    <property type="match status" value="9"/>
</dbReference>
<organism evidence="15 16">
    <name type="scientific">Ziziphus jujuba</name>
    <name type="common">Chinese jujube</name>
    <name type="synonym">Ziziphus sativa</name>
    <dbReference type="NCBI Taxonomy" id="326968"/>
    <lineage>
        <taxon>Eukaryota</taxon>
        <taxon>Viridiplantae</taxon>
        <taxon>Streptophyta</taxon>
        <taxon>Embryophyta</taxon>
        <taxon>Tracheophyta</taxon>
        <taxon>Spermatophyta</taxon>
        <taxon>Magnoliopsida</taxon>
        <taxon>eudicotyledons</taxon>
        <taxon>Gunneridae</taxon>
        <taxon>Pentapetalae</taxon>
        <taxon>rosids</taxon>
        <taxon>fabids</taxon>
        <taxon>Rosales</taxon>
        <taxon>Rhamnaceae</taxon>
        <taxon>Paliureae</taxon>
        <taxon>Ziziphus</taxon>
    </lineage>
</organism>
<feature type="signal peptide" evidence="12">
    <location>
        <begin position="1"/>
        <end position="27"/>
    </location>
</feature>
<proteinExistence type="inferred from homology"/>
<feature type="chain" id="PRO_5046922106" evidence="12">
    <location>
        <begin position="28"/>
        <end position="928"/>
    </location>
</feature>
<sequence>MNMMMSSVHFNLIIILQFLPFSFLALSHLDTTAKLCSTVDDRLPITCKGTEREALLDFKKGLTDPSSRLSSWGGTDCCKWYGIECSDQTGHVTKIDLRNPYKFFNGGEFDSEAYKRSCLGGKIEVSLARLQNLSDLDLSLNDFEGIQIPNFFGEIKSLRYLNLSFASFSGEIPPHLGNLSSLEYLDLYADSFSTTGTWDLQSENLQWLSGLFSLKSLNLGFVKLDKVGANWLPQVNLLSSLVELKLRFCGLQGLPQSFPILNFTSLSVLDLSDNSFGSPMPLWLFNLTSLTKLHLVWNFFNGPIPSEVTNLNSLEVLDLAANLYLEGQIPRFLGNLSKLQILDLSGNNFSGKIHDFLDRFKAFPKSSLVSIDLSSNSLEGFLPESLGNLRSLQHLILSGNSFWGSIPASVRTLSEMRVLDLSYNEMNGTIPKGIGKLSNLVNLDLKSNSWVGVVTESHLMNLTNLENLWLTTEPTKSLVFDVPYQWVPPFSLIAIRLQNCRVGPKFPRWLQAQSELSTVSLVSAGISDTIPESWFTRLSSQLVLLDLSKNQIKGKLPQEFVCPKLNAIDLSSNHFDGPVPLFSTNASQIFLHDNLFSGSIPENFGQQMPRLEKLYLSWNHLSGGIPSSLCDIASLQVLALRNNHLTGELPNCWFHSLTLWAVDVTNNSLSGPIPTSMGFLPSLTILMLGNNKFSGEIPSSLQNCSGLTSIDLCKNRFTGNLPSWIGRREASLFMLKIHSNKFGGHVPEELCNLLNLRILDLSDNEFSGVIPNCLQNLTAFVNVNISSQAFVGQIWSVLKGREPDYSSIIANANSINLSGNNLTGKLPSEMTSLSALQSLNLSRNYISGSIPKEIANLEYLQTLDLSHNHLSGQIPQSLSSVTSLTKLNLSYNDLQGRIPPLPKFQDASIFEGNPSLCGDPLPTKCKEN</sequence>